<evidence type="ECO:0000313" key="2">
    <source>
        <dbReference type="EMBL" id="SFV72694.1"/>
    </source>
</evidence>
<protein>
    <recommendedName>
        <fullName evidence="4">Bacteriocin-type signal sequence</fullName>
    </recommendedName>
</protein>
<evidence type="ECO:0008006" key="4">
    <source>
        <dbReference type="Google" id="ProtNLM"/>
    </source>
</evidence>
<dbReference type="KEGG" id="dpg:DESPIGER_0822"/>
<sequence length="54" mass="6468">MMEDKEVKFHEEVQKMEYEPLDETEMKLIHWSWGLGVALLVVLFLISKFVMTTH</sequence>
<keyword evidence="1" id="KW-1133">Transmembrane helix</keyword>
<feature type="transmembrane region" description="Helical" evidence="1">
    <location>
        <begin position="28"/>
        <end position="46"/>
    </location>
</feature>
<keyword evidence="1" id="KW-0472">Membrane</keyword>
<keyword evidence="1" id="KW-0812">Transmembrane</keyword>
<dbReference type="Proteomes" id="UP000186323">
    <property type="component" value="Chromosome I"/>
</dbReference>
<organism evidence="2 3">
    <name type="scientific">Desulfovibrio piger</name>
    <dbReference type="NCBI Taxonomy" id="901"/>
    <lineage>
        <taxon>Bacteria</taxon>
        <taxon>Pseudomonadati</taxon>
        <taxon>Thermodesulfobacteriota</taxon>
        <taxon>Desulfovibrionia</taxon>
        <taxon>Desulfovibrionales</taxon>
        <taxon>Desulfovibrionaceae</taxon>
        <taxon>Desulfovibrio</taxon>
    </lineage>
</organism>
<accession>A0A1K1LGW6</accession>
<name>A0A1K1LGW6_9BACT</name>
<dbReference type="RefSeq" id="WP_072333448.1">
    <property type="nucleotide sequence ID" value="NZ_CALJDE010000067.1"/>
</dbReference>
<evidence type="ECO:0000256" key="1">
    <source>
        <dbReference type="SAM" id="Phobius"/>
    </source>
</evidence>
<proteinExistence type="predicted"/>
<evidence type="ECO:0000313" key="3">
    <source>
        <dbReference type="Proteomes" id="UP000186323"/>
    </source>
</evidence>
<dbReference type="EMBL" id="LT630450">
    <property type="protein sequence ID" value="SFV72694.1"/>
    <property type="molecule type" value="Genomic_DNA"/>
</dbReference>
<reference evidence="3" key="1">
    <citation type="submission" date="2016-10" db="EMBL/GenBank/DDBJ databases">
        <authorList>
            <person name="Wegmann U."/>
        </authorList>
    </citation>
    <scope>NUCLEOTIDE SEQUENCE [LARGE SCALE GENOMIC DNA]</scope>
</reference>
<gene>
    <name evidence="2" type="ORF">DESPIGER_0822</name>
</gene>
<keyword evidence="3" id="KW-1185">Reference proteome</keyword>
<dbReference type="OrthoDB" id="5460763at2"/>
<dbReference type="AlphaFoldDB" id="A0A1K1LGW6"/>